<dbReference type="EMBL" id="CAJVPY010073035">
    <property type="protein sequence ID" value="CAG8829369.1"/>
    <property type="molecule type" value="Genomic_DNA"/>
</dbReference>
<dbReference type="OrthoDB" id="1290869at2759"/>
<feature type="non-terminal residue" evidence="1">
    <location>
        <position position="54"/>
    </location>
</feature>
<organism evidence="1 2">
    <name type="scientific">Dentiscutata erythropus</name>
    <dbReference type="NCBI Taxonomy" id="1348616"/>
    <lineage>
        <taxon>Eukaryota</taxon>
        <taxon>Fungi</taxon>
        <taxon>Fungi incertae sedis</taxon>
        <taxon>Mucoromycota</taxon>
        <taxon>Glomeromycotina</taxon>
        <taxon>Glomeromycetes</taxon>
        <taxon>Diversisporales</taxon>
        <taxon>Gigasporaceae</taxon>
        <taxon>Dentiscutata</taxon>
    </lineage>
</organism>
<feature type="non-terminal residue" evidence="1">
    <location>
        <position position="1"/>
    </location>
</feature>
<dbReference type="Proteomes" id="UP000789405">
    <property type="component" value="Unassembled WGS sequence"/>
</dbReference>
<name>A0A9N9KG73_9GLOM</name>
<sequence>ICEISNARRRIFYKGYRVLIEEFEEGLPVKLVLKQGGGVYDNVIANTGKSRRIS</sequence>
<accession>A0A9N9KG73</accession>
<gene>
    <name evidence="1" type="ORF">DERYTH_LOCUS28672</name>
</gene>
<evidence type="ECO:0000313" key="2">
    <source>
        <dbReference type="Proteomes" id="UP000789405"/>
    </source>
</evidence>
<dbReference type="AlphaFoldDB" id="A0A9N9KG73"/>
<keyword evidence="2" id="KW-1185">Reference proteome</keyword>
<evidence type="ECO:0000313" key="1">
    <source>
        <dbReference type="EMBL" id="CAG8829369.1"/>
    </source>
</evidence>
<comment type="caution">
    <text evidence="1">The sequence shown here is derived from an EMBL/GenBank/DDBJ whole genome shotgun (WGS) entry which is preliminary data.</text>
</comment>
<proteinExistence type="predicted"/>
<reference evidence="1" key="1">
    <citation type="submission" date="2021-06" db="EMBL/GenBank/DDBJ databases">
        <authorList>
            <person name="Kallberg Y."/>
            <person name="Tangrot J."/>
            <person name="Rosling A."/>
        </authorList>
    </citation>
    <scope>NUCLEOTIDE SEQUENCE</scope>
    <source>
        <strain evidence="1">MA453B</strain>
    </source>
</reference>
<protein>
    <submittedName>
        <fullName evidence="1">2192_t:CDS:1</fullName>
    </submittedName>
</protein>